<gene>
    <name evidence="1" type="ORF">ZIOFF_067695</name>
</gene>
<dbReference type="EMBL" id="JACMSC010000019">
    <property type="protein sequence ID" value="KAG6473778.1"/>
    <property type="molecule type" value="Genomic_DNA"/>
</dbReference>
<reference evidence="1 2" key="1">
    <citation type="submission" date="2020-08" db="EMBL/GenBank/DDBJ databases">
        <title>Plant Genome Project.</title>
        <authorList>
            <person name="Zhang R.-G."/>
        </authorList>
    </citation>
    <scope>NUCLEOTIDE SEQUENCE [LARGE SCALE GENOMIC DNA]</scope>
    <source>
        <tissue evidence="1">Rhizome</tissue>
    </source>
</reference>
<evidence type="ECO:0000313" key="2">
    <source>
        <dbReference type="Proteomes" id="UP000734854"/>
    </source>
</evidence>
<dbReference type="Proteomes" id="UP000734854">
    <property type="component" value="Unassembled WGS sequence"/>
</dbReference>
<name>A0A8J5EUS0_ZINOF</name>
<proteinExistence type="predicted"/>
<dbReference type="AlphaFoldDB" id="A0A8J5EUS0"/>
<accession>A0A8J5EUS0</accession>
<keyword evidence="2" id="KW-1185">Reference proteome</keyword>
<evidence type="ECO:0000313" key="1">
    <source>
        <dbReference type="EMBL" id="KAG6473778.1"/>
    </source>
</evidence>
<sequence length="168" mass="18078">MLFPNHVLPVSFLLTSTADENDPTLADYCLLITTDDAMLQWAATSQLYLSISSDARSVIYFNLQVAYLSVNATGIYLLVIVSHYNGVIGIPSNKVLPDLSGSTVVWTANLATPMSSSSTLSLMAFGLALSFANRSPAWLTSCLPAIAITLQMLLSDELHFLDVANTSL</sequence>
<organism evidence="1 2">
    <name type="scientific">Zingiber officinale</name>
    <name type="common">Ginger</name>
    <name type="synonym">Amomum zingiber</name>
    <dbReference type="NCBI Taxonomy" id="94328"/>
    <lineage>
        <taxon>Eukaryota</taxon>
        <taxon>Viridiplantae</taxon>
        <taxon>Streptophyta</taxon>
        <taxon>Embryophyta</taxon>
        <taxon>Tracheophyta</taxon>
        <taxon>Spermatophyta</taxon>
        <taxon>Magnoliopsida</taxon>
        <taxon>Liliopsida</taxon>
        <taxon>Zingiberales</taxon>
        <taxon>Zingiberaceae</taxon>
        <taxon>Zingiber</taxon>
    </lineage>
</organism>
<comment type="caution">
    <text evidence="1">The sequence shown here is derived from an EMBL/GenBank/DDBJ whole genome shotgun (WGS) entry which is preliminary data.</text>
</comment>
<protein>
    <submittedName>
        <fullName evidence="1">Uncharacterized protein</fullName>
    </submittedName>
</protein>